<keyword evidence="1" id="KW-0472">Membrane</keyword>
<evidence type="ECO:0000313" key="2">
    <source>
        <dbReference type="EMBL" id="MXO51713.1"/>
    </source>
</evidence>
<reference evidence="2 3" key="1">
    <citation type="submission" date="2019-12" db="EMBL/GenBank/DDBJ databases">
        <title>Genomic-based taxomic classification of the family Erythrobacteraceae.</title>
        <authorList>
            <person name="Xu L."/>
        </authorList>
    </citation>
    <scope>NUCLEOTIDE SEQUENCE [LARGE SCALE GENOMIC DNA]</scope>
    <source>
        <strain evidence="2 3">DSM 16225</strain>
    </source>
</reference>
<dbReference type="RefSeq" id="WP_234033933.1">
    <property type="nucleotide sequence ID" value="NZ_WTYF01000004.1"/>
</dbReference>
<name>A0A844Y319_9SPHN</name>
<keyword evidence="1" id="KW-0812">Transmembrane</keyword>
<proteinExistence type="predicted"/>
<evidence type="ECO:0000313" key="3">
    <source>
        <dbReference type="Proteomes" id="UP000444185"/>
    </source>
</evidence>
<dbReference type="EMBL" id="WTYF01000004">
    <property type="protein sequence ID" value="MXO51713.1"/>
    <property type="molecule type" value="Genomic_DNA"/>
</dbReference>
<feature type="transmembrane region" description="Helical" evidence="1">
    <location>
        <begin position="57"/>
        <end position="78"/>
    </location>
</feature>
<keyword evidence="3" id="KW-1185">Reference proteome</keyword>
<evidence type="ECO:0000256" key="1">
    <source>
        <dbReference type="SAM" id="Phobius"/>
    </source>
</evidence>
<keyword evidence="1" id="KW-1133">Transmembrane helix</keyword>
<gene>
    <name evidence="2" type="ORF">GRI42_10405</name>
</gene>
<organism evidence="2 3">
    <name type="scientific">Qipengyuania gaetbuli</name>
    <dbReference type="NCBI Taxonomy" id="266952"/>
    <lineage>
        <taxon>Bacteria</taxon>
        <taxon>Pseudomonadati</taxon>
        <taxon>Pseudomonadota</taxon>
        <taxon>Alphaproteobacteria</taxon>
        <taxon>Sphingomonadales</taxon>
        <taxon>Erythrobacteraceae</taxon>
        <taxon>Qipengyuania</taxon>
    </lineage>
</organism>
<evidence type="ECO:0008006" key="4">
    <source>
        <dbReference type="Google" id="ProtNLM"/>
    </source>
</evidence>
<dbReference type="Proteomes" id="UP000444185">
    <property type="component" value="Unassembled WGS sequence"/>
</dbReference>
<dbReference type="AlphaFoldDB" id="A0A844Y319"/>
<protein>
    <recommendedName>
        <fullName evidence="4">Transmembrane protein</fullName>
    </recommendedName>
</protein>
<accession>A0A844Y319</accession>
<sequence length="90" mass="9739">MKVSWPVLLFGLALFAAWLALIPVLQDAAGVDPQCHGRVYGKARFTGLVLCSLEAGSRGWLFLGFLASFPALTLTWLGGRFRAMRAGRDG</sequence>
<comment type="caution">
    <text evidence="2">The sequence shown here is derived from an EMBL/GenBank/DDBJ whole genome shotgun (WGS) entry which is preliminary data.</text>
</comment>